<dbReference type="GO" id="GO:0000272">
    <property type="term" value="P:polysaccharide catabolic process"/>
    <property type="evidence" value="ECO:0007669"/>
    <property type="project" value="InterPro"/>
</dbReference>
<evidence type="ECO:0000313" key="2">
    <source>
        <dbReference type="EMBL" id="TWU26340.1"/>
    </source>
</evidence>
<dbReference type="CDD" id="cd14256">
    <property type="entry name" value="Dockerin_I"/>
    <property type="match status" value="1"/>
</dbReference>
<evidence type="ECO:0000256" key="1">
    <source>
        <dbReference type="SAM" id="MobiDB-lite"/>
    </source>
</evidence>
<dbReference type="EMBL" id="SJPT01000001">
    <property type="protein sequence ID" value="TWU26340.1"/>
    <property type="molecule type" value="Genomic_DNA"/>
</dbReference>
<comment type="caution">
    <text evidence="2">The sequence shown here is derived from an EMBL/GenBank/DDBJ whole genome shotgun (WGS) entry which is preliminary data.</text>
</comment>
<dbReference type="AlphaFoldDB" id="A0A5C6CP80"/>
<dbReference type="Pfam" id="PF00404">
    <property type="entry name" value="Dockerin_1"/>
    <property type="match status" value="1"/>
</dbReference>
<dbReference type="GO" id="GO:0004553">
    <property type="term" value="F:hydrolase activity, hydrolyzing O-glycosyl compounds"/>
    <property type="evidence" value="ECO:0007669"/>
    <property type="project" value="InterPro"/>
</dbReference>
<name>A0A5C6CP80_9BACT</name>
<protein>
    <submittedName>
        <fullName evidence="2">Dockerin type I repeat protein</fullName>
    </submittedName>
</protein>
<reference evidence="2 3" key="1">
    <citation type="submission" date="2019-02" db="EMBL/GenBank/DDBJ databases">
        <title>Deep-cultivation of Planctomycetes and their phenomic and genomic characterization uncovers novel biology.</title>
        <authorList>
            <person name="Wiegand S."/>
            <person name="Jogler M."/>
            <person name="Boedeker C."/>
            <person name="Pinto D."/>
            <person name="Vollmers J."/>
            <person name="Rivas-Marin E."/>
            <person name="Kohn T."/>
            <person name="Peeters S.H."/>
            <person name="Heuer A."/>
            <person name="Rast P."/>
            <person name="Oberbeckmann S."/>
            <person name="Bunk B."/>
            <person name="Jeske O."/>
            <person name="Meyerdierks A."/>
            <person name="Storesund J.E."/>
            <person name="Kallscheuer N."/>
            <person name="Luecker S."/>
            <person name="Lage O.M."/>
            <person name="Pohl T."/>
            <person name="Merkel B.J."/>
            <person name="Hornburger P."/>
            <person name="Mueller R.-W."/>
            <person name="Bruemmer F."/>
            <person name="Labrenz M."/>
            <person name="Spormann A.M."/>
            <person name="Op Den Camp H."/>
            <person name="Overmann J."/>
            <person name="Amann R."/>
            <person name="Jetten M.S.M."/>
            <person name="Mascher T."/>
            <person name="Medema M.H."/>
            <person name="Devos D.P."/>
            <person name="Kaster A.-K."/>
            <person name="Ovreas L."/>
            <person name="Rohde M."/>
            <person name="Galperin M.Y."/>
            <person name="Jogler C."/>
        </authorList>
    </citation>
    <scope>NUCLEOTIDE SEQUENCE [LARGE SCALE GENOMIC DNA]</scope>
    <source>
        <strain evidence="2 3">Pla52o</strain>
    </source>
</reference>
<proteinExistence type="predicted"/>
<feature type="region of interest" description="Disordered" evidence="1">
    <location>
        <begin position="726"/>
        <end position="760"/>
    </location>
</feature>
<dbReference type="InterPro" id="IPR002105">
    <property type="entry name" value="Dockerin_1_rpt"/>
</dbReference>
<evidence type="ECO:0000313" key="3">
    <source>
        <dbReference type="Proteomes" id="UP000316304"/>
    </source>
</evidence>
<gene>
    <name evidence="2" type="ORF">Pla52o_01930</name>
</gene>
<dbReference type="InterPro" id="IPR036439">
    <property type="entry name" value="Dockerin_dom_sf"/>
</dbReference>
<dbReference type="SUPFAM" id="SSF63446">
    <property type="entry name" value="Type I dockerin domain"/>
    <property type="match status" value="1"/>
</dbReference>
<keyword evidence="3" id="KW-1185">Reference proteome</keyword>
<dbReference type="Proteomes" id="UP000316304">
    <property type="component" value="Unassembled WGS sequence"/>
</dbReference>
<accession>A0A5C6CP80</accession>
<dbReference type="Gene3D" id="1.10.1330.10">
    <property type="entry name" value="Dockerin domain"/>
    <property type="match status" value="1"/>
</dbReference>
<organism evidence="2 3">
    <name type="scientific">Novipirellula galeiformis</name>
    <dbReference type="NCBI Taxonomy" id="2528004"/>
    <lineage>
        <taxon>Bacteria</taxon>
        <taxon>Pseudomonadati</taxon>
        <taxon>Planctomycetota</taxon>
        <taxon>Planctomycetia</taxon>
        <taxon>Pirellulales</taxon>
        <taxon>Pirellulaceae</taxon>
        <taxon>Novipirellula</taxon>
    </lineage>
</organism>
<sequence length="877" mass="94860">MEMLEKRNLLAAAPLGATEMDTAEFMLGRVAITPVFFESNGSIDPESQNWTADEIDEVLAKIREGVNWWSETLDTLDTVHSLEFVINDEYAKTPVQTPYELIDRNSEGYQLAAGAFMDSLGYPGSSALQNAVMSFNHDQRIALGTDWAFTLFVVDSSDDVNPTTGEHDGLFAKGGLFQGAFAFSGGLFMVTPSTRPASTITHEMGHIFWARDEYDGKGASSWTDRRGYYNAQNLNAADNPTPGFVHENSIMRSGFPLTEAYNQHVSPTATLAMIGWQDSDDNGIFDVLDVPLDLQGIGHFDLATTTYHFDGHATAVALPNKNSQGPQSDITLNRVSEIQYRLDDGPWIVASQPDQQVVDFELEVVIDQGFSRIDWRAVDGSTGITSNVVHGTIGAPAISANNITGFAFLDQDNNSVRAGSEPFLTNASATIRHADGSPLFSGRVEANELPNGTIASDSLSGVSLTNQGYSLNRQLEVASSPIASNQKFFQSFNSQLIVLSERWNKRQGFVAEFDENVGEVRLQIWGADHQALSYGRIEAYDSAGQLIKRVTSEGIAYGMSTQLTIQDDRGRIAEIRAFGHAETSIAISAVEFGIEDQYTIDESGALKFNHLADGQYMIELSPENLIHAFEQPNPIVNIVDGTSEGLVAIAHRVTSPRHNPLIAGDVNQDQIVTANDALIIINDLNVNQPRLLTANEIHGEFIDVNNDGTVTALDALLVINTLMKQTSGGEGESPQNDPVLGEAPVAQSSPPDESDLGIGGETLASRGLALRNDASGNDASSHDAVLTQWPRAVLGDFAPQHASTDYIEPIVDAKLKTPTLTTIGTLLPEKLPLSEQISEKFPENLVVNELLLSTMESESIATAGLAESNQPLSNAAN</sequence>